<dbReference type="Pfam" id="PF12966">
    <property type="entry name" value="AtpR"/>
    <property type="match status" value="1"/>
</dbReference>
<dbReference type="EMBL" id="JAKKSL010000002">
    <property type="protein sequence ID" value="MCI2284228.1"/>
    <property type="molecule type" value="Genomic_DNA"/>
</dbReference>
<accession>A0ABS9X1W9</accession>
<organism evidence="2 3">
    <name type="scientific">Colwellia maritima</name>
    <dbReference type="NCBI Taxonomy" id="2912588"/>
    <lineage>
        <taxon>Bacteria</taxon>
        <taxon>Pseudomonadati</taxon>
        <taxon>Pseudomonadota</taxon>
        <taxon>Gammaproteobacteria</taxon>
        <taxon>Alteromonadales</taxon>
        <taxon>Colwelliaceae</taxon>
        <taxon>Colwellia</taxon>
    </lineage>
</organism>
<gene>
    <name evidence="2" type="ORF">L3081_13600</name>
</gene>
<keyword evidence="1" id="KW-0472">Membrane</keyword>
<proteinExistence type="predicted"/>
<evidence type="ECO:0000256" key="1">
    <source>
        <dbReference type="SAM" id="Phobius"/>
    </source>
</evidence>
<sequence length="125" mass="14105">MSNSMELLLIWCVGMVLGSFFFCGLWWTVQRSLRSKNPATWLLTSLLLRMTVTVFGFYLVATHEMSNAPWLRLLICMLGFICARLVISTVISRIDPKQTTHVDEPINQVSATEQLNSSEGSQHAP</sequence>
<keyword evidence="1" id="KW-0812">Transmembrane</keyword>
<protein>
    <submittedName>
        <fullName evidence="2">ATP synthase subunit I</fullName>
    </submittedName>
</protein>
<feature type="transmembrane region" description="Helical" evidence="1">
    <location>
        <begin position="7"/>
        <end position="29"/>
    </location>
</feature>
<dbReference type="RefSeq" id="WP_242286678.1">
    <property type="nucleotide sequence ID" value="NZ_JAKKSL010000002.1"/>
</dbReference>
<reference evidence="2" key="1">
    <citation type="submission" date="2022-01" db="EMBL/GenBank/DDBJ databases">
        <title>Colwellia maritima, isolated from seawater.</title>
        <authorList>
            <person name="Kristyanto S."/>
            <person name="Jung J."/>
            <person name="Jeon C.O."/>
        </authorList>
    </citation>
    <scope>NUCLEOTIDE SEQUENCE</scope>
    <source>
        <strain evidence="2">MSW7</strain>
    </source>
</reference>
<evidence type="ECO:0000313" key="2">
    <source>
        <dbReference type="EMBL" id="MCI2284228.1"/>
    </source>
</evidence>
<keyword evidence="3" id="KW-1185">Reference proteome</keyword>
<keyword evidence="1" id="KW-1133">Transmembrane helix</keyword>
<feature type="transmembrane region" description="Helical" evidence="1">
    <location>
        <begin position="41"/>
        <end position="61"/>
    </location>
</feature>
<comment type="caution">
    <text evidence="2">The sequence shown here is derived from an EMBL/GenBank/DDBJ whole genome shotgun (WGS) entry which is preliminary data.</text>
</comment>
<dbReference type="InterPro" id="IPR017581">
    <property type="entry name" value="AtpR-like"/>
</dbReference>
<dbReference type="Proteomes" id="UP001139646">
    <property type="component" value="Unassembled WGS sequence"/>
</dbReference>
<evidence type="ECO:0000313" key="3">
    <source>
        <dbReference type="Proteomes" id="UP001139646"/>
    </source>
</evidence>
<feature type="transmembrane region" description="Helical" evidence="1">
    <location>
        <begin position="73"/>
        <end position="91"/>
    </location>
</feature>
<dbReference type="NCBIfam" id="TIGR03165">
    <property type="entry name" value="F1F0_chp_2"/>
    <property type="match status" value="1"/>
</dbReference>
<name>A0ABS9X1W9_9GAMM</name>